<feature type="domain" description="AB hydrolase-1" evidence="1">
    <location>
        <begin position="31"/>
        <end position="254"/>
    </location>
</feature>
<keyword evidence="3" id="KW-1185">Reference proteome</keyword>
<dbReference type="EMBL" id="CP093428">
    <property type="protein sequence ID" value="WGK88373.1"/>
    <property type="molecule type" value="Genomic_DNA"/>
</dbReference>
<dbReference type="InterPro" id="IPR029058">
    <property type="entry name" value="AB_hydrolase_fold"/>
</dbReference>
<gene>
    <name evidence="2" type="ORF">MOQ58_17735</name>
</gene>
<organism evidence="2 3">
    <name type="scientific">Pseudomonas migulae</name>
    <dbReference type="NCBI Taxonomy" id="78543"/>
    <lineage>
        <taxon>Bacteria</taxon>
        <taxon>Pseudomonadati</taxon>
        <taxon>Pseudomonadota</taxon>
        <taxon>Gammaproteobacteria</taxon>
        <taxon>Pseudomonadales</taxon>
        <taxon>Pseudomonadaceae</taxon>
        <taxon>Pseudomonas</taxon>
    </lineage>
</organism>
<evidence type="ECO:0000313" key="2">
    <source>
        <dbReference type="EMBL" id="WGK88373.1"/>
    </source>
</evidence>
<dbReference type="InterPro" id="IPR050266">
    <property type="entry name" value="AB_hydrolase_sf"/>
</dbReference>
<sequence length="261" mass="30164">MSDEYLREVVKRFPHYKKRQWLGGSKGSTNVLCIHGRPGDSSLMRPFQEWCLQNSYGCYLYNQFSYKEDAEFCPGSEELLSLLVEELWFHLCQLRDEHLVIVAHSFGAVLLCEVLQRYDLAQDRVKVVLSGFCPERKEFLTVNQQRLDDFTMQAGPAGADELFFDSHICNKSSLAEDQVVAIKRPPLGDITLRESYLELLGKLRCPVLVTYGDNDICTDYQVEKIRSRLVNCRVVKVTGAAHFPFIEQPREYFQALDRFLM</sequence>
<dbReference type="InterPro" id="IPR000073">
    <property type="entry name" value="AB_hydrolase_1"/>
</dbReference>
<dbReference type="GO" id="GO:0016787">
    <property type="term" value="F:hydrolase activity"/>
    <property type="evidence" value="ECO:0007669"/>
    <property type="project" value="UniProtKB-KW"/>
</dbReference>
<name>A0ABY8MLZ9_9PSED</name>
<dbReference type="Pfam" id="PF12697">
    <property type="entry name" value="Abhydrolase_6"/>
    <property type="match status" value="1"/>
</dbReference>
<proteinExistence type="predicted"/>
<reference evidence="2 3" key="1">
    <citation type="submission" date="2022-03" db="EMBL/GenBank/DDBJ databases">
        <title>Plant growth promoting endophytes with ACC deaminase activity.</title>
        <authorList>
            <person name="Charles T."/>
            <person name="Van Dyk A."/>
            <person name="Cheng J."/>
            <person name="Heil J."/>
        </authorList>
    </citation>
    <scope>NUCLEOTIDE SEQUENCE [LARGE SCALE GENOMIC DNA]</scope>
    <source>
        <strain evidence="2 3">8R6</strain>
    </source>
</reference>
<dbReference type="PANTHER" id="PTHR43798">
    <property type="entry name" value="MONOACYLGLYCEROL LIPASE"/>
    <property type="match status" value="1"/>
</dbReference>
<evidence type="ECO:0000313" key="3">
    <source>
        <dbReference type="Proteomes" id="UP001243713"/>
    </source>
</evidence>
<dbReference type="Proteomes" id="UP001243713">
    <property type="component" value="Chromosome"/>
</dbReference>
<dbReference type="SUPFAM" id="SSF53474">
    <property type="entry name" value="alpha/beta-Hydrolases"/>
    <property type="match status" value="1"/>
</dbReference>
<keyword evidence="2" id="KW-0378">Hydrolase</keyword>
<dbReference type="Gene3D" id="3.40.50.1820">
    <property type="entry name" value="alpha/beta hydrolase"/>
    <property type="match status" value="1"/>
</dbReference>
<protein>
    <submittedName>
        <fullName evidence="2">Alpha/beta hydrolase</fullName>
    </submittedName>
</protein>
<dbReference type="RefSeq" id="WP_280161533.1">
    <property type="nucleotide sequence ID" value="NZ_CP093428.1"/>
</dbReference>
<accession>A0ABY8MLZ9</accession>
<evidence type="ECO:0000259" key="1">
    <source>
        <dbReference type="Pfam" id="PF12697"/>
    </source>
</evidence>